<evidence type="ECO:0000256" key="3">
    <source>
        <dbReference type="ARBA" id="ARBA00023082"/>
    </source>
</evidence>
<evidence type="ECO:0000256" key="1">
    <source>
        <dbReference type="ARBA" id="ARBA00010641"/>
    </source>
</evidence>
<dbReference type="InterPro" id="IPR014284">
    <property type="entry name" value="RNA_pol_sigma-70_dom"/>
</dbReference>
<accession>A0A3L7AR50</accession>
<evidence type="ECO:0000256" key="6">
    <source>
        <dbReference type="RuleBase" id="RU000716"/>
    </source>
</evidence>
<dbReference type="Gene3D" id="1.10.1740.10">
    <property type="match status" value="1"/>
</dbReference>
<dbReference type="GO" id="GO:0016987">
    <property type="term" value="F:sigma factor activity"/>
    <property type="evidence" value="ECO:0007669"/>
    <property type="project" value="UniProtKB-KW"/>
</dbReference>
<reference evidence="9 10" key="1">
    <citation type="submission" date="2018-10" db="EMBL/GenBank/DDBJ databases">
        <authorList>
            <person name="Li J."/>
        </authorList>
    </citation>
    <scope>NUCLEOTIDE SEQUENCE [LARGE SCALE GENOMIC DNA]</scope>
    <source>
        <strain evidence="9 10">JCM 11654</strain>
    </source>
</reference>
<dbReference type="Gene3D" id="1.10.10.10">
    <property type="entry name" value="Winged helix-like DNA-binding domain superfamily/Winged helix DNA-binding domain"/>
    <property type="match status" value="1"/>
</dbReference>
<dbReference type="InterPro" id="IPR013325">
    <property type="entry name" value="RNA_pol_sigma_r2"/>
</dbReference>
<sequence length="169" mass="18914">MSTEHEARVLRELHEQHGAVIWRFVVRLTGDFAGADDIVQETLLRAWRNPRIMSDDPESARSWLYTVARNLVVDEARSARRRHEIGVEEMPEGRSDDHTDALFDSILVAEALAALSDEHRAVVTGAYFGGRSTVELSADLGIPEGTVKSRLHYGLRALKLALQEKGVTR</sequence>
<evidence type="ECO:0000256" key="2">
    <source>
        <dbReference type="ARBA" id="ARBA00023015"/>
    </source>
</evidence>
<evidence type="ECO:0000259" key="8">
    <source>
        <dbReference type="Pfam" id="PF04545"/>
    </source>
</evidence>
<protein>
    <recommendedName>
        <fullName evidence="6">RNA polymerase sigma factor</fullName>
    </recommendedName>
</protein>
<dbReference type="GO" id="GO:0003677">
    <property type="term" value="F:DNA binding"/>
    <property type="evidence" value="ECO:0007669"/>
    <property type="project" value="UniProtKB-KW"/>
</dbReference>
<evidence type="ECO:0000313" key="9">
    <source>
        <dbReference type="EMBL" id="RLP82969.1"/>
    </source>
</evidence>
<dbReference type="Pfam" id="PF04542">
    <property type="entry name" value="Sigma70_r2"/>
    <property type="match status" value="1"/>
</dbReference>
<dbReference type="SUPFAM" id="SSF88946">
    <property type="entry name" value="Sigma2 domain of RNA polymerase sigma factors"/>
    <property type="match status" value="1"/>
</dbReference>
<dbReference type="NCBIfam" id="TIGR02937">
    <property type="entry name" value="sigma70-ECF"/>
    <property type="match status" value="1"/>
</dbReference>
<dbReference type="EMBL" id="RCUY01000005">
    <property type="protein sequence ID" value="RLP82969.1"/>
    <property type="molecule type" value="Genomic_DNA"/>
</dbReference>
<keyword evidence="10" id="KW-1185">Reference proteome</keyword>
<organism evidence="9 10">
    <name type="scientific">Mycetocola lacteus</name>
    <dbReference type="NCBI Taxonomy" id="76637"/>
    <lineage>
        <taxon>Bacteria</taxon>
        <taxon>Bacillati</taxon>
        <taxon>Actinomycetota</taxon>
        <taxon>Actinomycetes</taxon>
        <taxon>Micrococcales</taxon>
        <taxon>Microbacteriaceae</taxon>
        <taxon>Mycetocola</taxon>
    </lineage>
</organism>
<keyword evidence="3 6" id="KW-0731">Sigma factor</keyword>
<dbReference type="InterPro" id="IPR036388">
    <property type="entry name" value="WH-like_DNA-bd_sf"/>
</dbReference>
<comment type="caution">
    <text evidence="9">The sequence shown here is derived from an EMBL/GenBank/DDBJ whole genome shotgun (WGS) entry which is preliminary data.</text>
</comment>
<feature type="domain" description="RNA polymerase sigma-70 region 4" evidence="8">
    <location>
        <begin position="111"/>
        <end position="159"/>
    </location>
</feature>
<keyword evidence="4 6" id="KW-0238">DNA-binding</keyword>
<dbReference type="PANTHER" id="PTHR43133">
    <property type="entry name" value="RNA POLYMERASE ECF-TYPE SIGMA FACTO"/>
    <property type="match status" value="1"/>
</dbReference>
<dbReference type="RefSeq" id="WP_121688107.1">
    <property type="nucleotide sequence ID" value="NZ_RCUY01000005.1"/>
</dbReference>
<name>A0A3L7AR50_9MICO</name>
<dbReference type="InterPro" id="IPR007630">
    <property type="entry name" value="RNA_pol_sigma70_r4"/>
</dbReference>
<dbReference type="Pfam" id="PF04545">
    <property type="entry name" value="Sigma70_r4"/>
    <property type="match status" value="1"/>
</dbReference>
<evidence type="ECO:0000259" key="7">
    <source>
        <dbReference type="Pfam" id="PF04542"/>
    </source>
</evidence>
<evidence type="ECO:0000256" key="4">
    <source>
        <dbReference type="ARBA" id="ARBA00023125"/>
    </source>
</evidence>
<gene>
    <name evidence="9" type="ORF">D9V34_06915</name>
</gene>
<dbReference type="NCBIfam" id="NF007227">
    <property type="entry name" value="PRK09645.1"/>
    <property type="match status" value="1"/>
</dbReference>
<dbReference type="SUPFAM" id="SSF88659">
    <property type="entry name" value="Sigma3 and sigma4 domains of RNA polymerase sigma factors"/>
    <property type="match status" value="1"/>
</dbReference>
<evidence type="ECO:0000313" key="10">
    <source>
        <dbReference type="Proteomes" id="UP000269438"/>
    </source>
</evidence>
<dbReference type="AlphaFoldDB" id="A0A3L7AR50"/>
<dbReference type="PANTHER" id="PTHR43133:SF52">
    <property type="entry name" value="ECF RNA POLYMERASE SIGMA FACTOR SIGL"/>
    <property type="match status" value="1"/>
</dbReference>
<proteinExistence type="inferred from homology"/>
<dbReference type="PROSITE" id="PS01063">
    <property type="entry name" value="SIGMA70_ECF"/>
    <property type="match status" value="1"/>
</dbReference>
<dbReference type="InterPro" id="IPR000838">
    <property type="entry name" value="RNA_pol_sigma70_ECF_CS"/>
</dbReference>
<keyword evidence="2 6" id="KW-0805">Transcription regulation</keyword>
<dbReference type="GO" id="GO:0006352">
    <property type="term" value="P:DNA-templated transcription initiation"/>
    <property type="evidence" value="ECO:0007669"/>
    <property type="project" value="InterPro"/>
</dbReference>
<keyword evidence="5 6" id="KW-0804">Transcription</keyword>
<dbReference type="InterPro" id="IPR039425">
    <property type="entry name" value="RNA_pol_sigma-70-like"/>
</dbReference>
<comment type="similarity">
    <text evidence="1 6">Belongs to the sigma-70 factor family. ECF subfamily.</text>
</comment>
<dbReference type="InterPro" id="IPR007627">
    <property type="entry name" value="RNA_pol_sigma70_r2"/>
</dbReference>
<feature type="domain" description="RNA polymerase sigma-70 region 2" evidence="7">
    <location>
        <begin position="13"/>
        <end position="82"/>
    </location>
</feature>
<evidence type="ECO:0000256" key="5">
    <source>
        <dbReference type="ARBA" id="ARBA00023163"/>
    </source>
</evidence>
<dbReference type="OrthoDB" id="9784272at2"/>
<dbReference type="CDD" id="cd06171">
    <property type="entry name" value="Sigma70_r4"/>
    <property type="match status" value="1"/>
</dbReference>
<dbReference type="InterPro" id="IPR013324">
    <property type="entry name" value="RNA_pol_sigma_r3/r4-like"/>
</dbReference>
<dbReference type="Proteomes" id="UP000269438">
    <property type="component" value="Unassembled WGS sequence"/>
</dbReference>